<evidence type="ECO:0000256" key="1">
    <source>
        <dbReference type="SAM" id="Phobius"/>
    </source>
</evidence>
<keyword evidence="3" id="KW-1185">Reference proteome</keyword>
<evidence type="ECO:0000313" key="2">
    <source>
        <dbReference type="EMBL" id="GGE82200.1"/>
    </source>
</evidence>
<dbReference type="Proteomes" id="UP000605259">
    <property type="component" value="Unassembled WGS sequence"/>
</dbReference>
<sequence length="51" mass="5518">MNYTKYYFMPACTLLGLGIGMAFGHTTPGVLIGIGAGLFFMALFGHEDKDE</sequence>
<organism evidence="2 3">
    <name type="scientific">Priestia taiwanensis</name>
    <dbReference type="NCBI Taxonomy" id="1347902"/>
    <lineage>
        <taxon>Bacteria</taxon>
        <taxon>Bacillati</taxon>
        <taxon>Bacillota</taxon>
        <taxon>Bacilli</taxon>
        <taxon>Bacillales</taxon>
        <taxon>Bacillaceae</taxon>
        <taxon>Priestia</taxon>
    </lineage>
</organism>
<gene>
    <name evidence="2" type="ORF">GCM10007140_34830</name>
</gene>
<evidence type="ECO:0000313" key="3">
    <source>
        <dbReference type="Proteomes" id="UP000605259"/>
    </source>
</evidence>
<dbReference type="AlphaFoldDB" id="A0A917AWV0"/>
<keyword evidence="1" id="KW-0812">Transmembrane</keyword>
<dbReference type="EMBL" id="BMFK01000005">
    <property type="protein sequence ID" value="GGE82200.1"/>
    <property type="molecule type" value="Genomic_DNA"/>
</dbReference>
<protein>
    <submittedName>
        <fullName evidence="2">Uncharacterized protein</fullName>
    </submittedName>
</protein>
<feature type="transmembrane region" description="Helical" evidence="1">
    <location>
        <begin position="30"/>
        <end position="46"/>
    </location>
</feature>
<reference evidence="2" key="1">
    <citation type="journal article" date="2014" name="Int. J. Syst. Evol. Microbiol.">
        <title>Complete genome sequence of Corynebacterium casei LMG S-19264T (=DSM 44701T), isolated from a smear-ripened cheese.</title>
        <authorList>
            <consortium name="US DOE Joint Genome Institute (JGI-PGF)"/>
            <person name="Walter F."/>
            <person name="Albersmeier A."/>
            <person name="Kalinowski J."/>
            <person name="Ruckert C."/>
        </authorList>
    </citation>
    <scope>NUCLEOTIDE SEQUENCE</scope>
    <source>
        <strain evidence="2">CGMCC 1.12698</strain>
    </source>
</reference>
<proteinExistence type="predicted"/>
<keyword evidence="1" id="KW-1133">Transmembrane helix</keyword>
<reference evidence="2" key="2">
    <citation type="submission" date="2020-09" db="EMBL/GenBank/DDBJ databases">
        <authorList>
            <person name="Sun Q."/>
            <person name="Zhou Y."/>
        </authorList>
    </citation>
    <scope>NUCLEOTIDE SEQUENCE</scope>
    <source>
        <strain evidence="2">CGMCC 1.12698</strain>
    </source>
</reference>
<dbReference type="RefSeq" id="WP_188389900.1">
    <property type="nucleotide sequence ID" value="NZ_BMFK01000005.1"/>
</dbReference>
<comment type="caution">
    <text evidence="2">The sequence shown here is derived from an EMBL/GenBank/DDBJ whole genome shotgun (WGS) entry which is preliminary data.</text>
</comment>
<keyword evidence="1" id="KW-0472">Membrane</keyword>
<name>A0A917AWV0_9BACI</name>
<accession>A0A917AWV0</accession>